<keyword evidence="2" id="KW-0472">Membrane</keyword>
<gene>
    <name evidence="3" type="ORF">PCOR1329_LOCUS83132</name>
</gene>
<feature type="transmembrane region" description="Helical" evidence="2">
    <location>
        <begin position="358"/>
        <end position="378"/>
    </location>
</feature>
<evidence type="ECO:0008006" key="5">
    <source>
        <dbReference type="Google" id="ProtNLM"/>
    </source>
</evidence>
<name>A0ABN9YAU6_9DINO</name>
<proteinExistence type="predicted"/>
<feature type="transmembrane region" description="Helical" evidence="2">
    <location>
        <begin position="325"/>
        <end position="346"/>
    </location>
</feature>
<feature type="transmembrane region" description="Helical" evidence="2">
    <location>
        <begin position="262"/>
        <end position="282"/>
    </location>
</feature>
<evidence type="ECO:0000313" key="4">
    <source>
        <dbReference type="Proteomes" id="UP001189429"/>
    </source>
</evidence>
<accession>A0ABN9YAU6</accession>
<comment type="caution">
    <text evidence="3">The sequence shown here is derived from an EMBL/GenBank/DDBJ whole genome shotgun (WGS) entry which is preliminary data.</text>
</comment>
<feature type="transmembrane region" description="Helical" evidence="2">
    <location>
        <begin position="294"/>
        <end position="313"/>
    </location>
</feature>
<dbReference type="EMBL" id="CAUYUJ010022018">
    <property type="protein sequence ID" value="CAK0908453.1"/>
    <property type="molecule type" value="Genomic_DNA"/>
</dbReference>
<dbReference type="Proteomes" id="UP001189429">
    <property type="component" value="Unassembled WGS sequence"/>
</dbReference>
<evidence type="ECO:0000256" key="2">
    <source>
        <dbReference type="SAM" id="Phobius"/>
    </source>
</evidence>
<evidence type="ECO:0000313" key="3">
    <source>
        <dbReference type="EMBL" id="CAK0908453.1"/>
    </source>
</evidence>
<reference evidence="3" key="1">
    <citation type="submission" date="2023-10" db="EMBL/GenBank/DDBJ databases">
        <authorList>
            <person name="Chen Y."/>
            <person name="Shah S."/>
            <person name="Dougan E. K."/>
            <person name="Thang M."/>
            <person name="Chan C."/>
        </authorList>
    </citation>
    <scope>NUCLEOTIDE SEQUENCE [LARGE SCALE GENOMIC DNA]</scope>
</reference>
<feature type="transmembrane region" description="Helical" evidence="2">
    <location>
        <begin position="524"/>
        <end position="548"/>
    </location>
</feature>
<protein>
    <recommendedName>
        <fullName evidence="5">Glycerophosphocholine acyltransferase 1</fullName>
    </recommendedName>
</protein>
<evidence type="ECO:0000256" key="1">
    <source>
        <dbReference type="SAM" id="MobiDB-lite"/>
    </source>
</evidence>
<keyword evidence="2" id="KW-1133">Transmembrane helix</keyword>
<keyword evidence="2" id="KW-0812">Transmembrane</keyword>
<sequence>MSLRVNMASPRAGTPGASDGTPPEGAPAGQESGDSSVSTRTHSRANTEHADTRGTISRTSSRAATPGEDLHYRIGAERWCITKSDLSQLRKDVTTAIAQGRIRSTSSDPFDPKDTKVGPNIYTVVDQLIKPLTDIDGPSGGASYALTHHPDGIECEVFITHAWCEGVYEFIDKVLASWPWGKRSAYACMLSNPQNGDFLASMISSPSASPFARALSHATHVIAVPNQTVGIYTRLWCCYEAYLAYCWGKEIFTAGTPMGTRAVLNTVCGPFLTMVVTAALGMVCMTDGMLRSDLVANVTWWFTMPAYVISLVHASLSAPGLRRTVSIYLSSVLTAFNACVMIRRQWIPNAVEGTLSSTAHVTTIGWMWMSVVPMLLAIDGVRGTLRQADLVRLGLGFSGTVLESSCALEGDRTSIVGCIGDEIARVDQSIRVLLKTGMSTASMRKGASLGIAVERLSFIQWGPAYLLWSCWIFLCLGLYRPGLLQLESAAGIASWQATQCGYPVMHLIIFAASSRDHRSFIVYVTYKLLVWLVAMDALVNTLGLAAMYQPTAVAYNLFGMLSFVISAMGLGRLASIPLVGERCARWLIGTAPRVEAIYRDPVPTVAGG</sequence>
<feature type="transmembrane region" description="Helical" evidence="2">
    <location>
        <begin position="554"/>
        <end position="575"/>
    </location>
</feature>
<feature type="region of interest" description="Disordered" evidence="1">
    <location>
        <begin position="1"/>
        <end position="65"/>
    </location>
</feature>
<keyword evidence="4" id="KW-1185">Reference proteome</keyword>
<organism evidence="3 4">
    <name type="scientific">Prorocentrum cordatum</name>
    <dbReference type="NCBI Taxonomy" id="2364126"/>
    <lineage>
        <taxon>Eukaryota</taxon>
        <taxon>Sar</taxon>
        <taxon>Alveolata</taxon>
        <taxon>Dinophyceae</taxon>
        <taxon>Prorocentrales</taxon>
        <taxon>Prorocentraceae</taxon>
        <taxon>Prorocentrum</taxon>
    </lineage>
</organism>
<feature type="compositionally biased region" description="Polar residues" evidence="1">
    <location>
        <begin position="54"/>
        <end position="63"/>
    </location>
</feature>